<dbReference type="InParanoid" id="A0A0Q9WSQ9"/>
<gene>
    <name evidence="2" type="primary">Dvir\GJ26630</name>
    <name evidence="2" type="ORF">Dvir_GJ26630</name>
</gene>
<reference evidence="2 3" key="1">
    <citation type="journal article" date="2007" name="Nature">
        <title>Evolution of genes and genomes on the Drosophila phylogeny.</title>
        <authorList>
            <consortium name="Drosophila 12 Genomes Consortium"/>
            <person name="Clark A.G."/>
            <person name="Eisen M.B."/>
            <person name="Smith D.R."/>
            <person name="Bergman C.M."/>
            <person name="Oliver B."/>
            <person name="Markow T.A."/>
            <person name="Kaufman T.C."/>
            <person name="Kellis M."/>
            <person name="Gelbart W."/>
            <person name="Iyer V.N."/>
            <person name="Pollard D.A."/>
            <person name="Sackton T.B."/>
            <person name="Larracuente A.M."/>
            <person name="Singh N.D."/>
            <person name="Abad J.P."/>
            <person name="Abt D.N."/>
            <person name="Adryan B."/>
            <person name="Aguade M."/>
            <person name="Akashi H."/>
            <person name="Anderson W.W."/>
            <person name="Aquadro C.F."/>
            <person name="Ardell D.H."/>
            <person name="Arguello R."/>
            <person name="Artieri C.G."/>
            <person name="Barbash D.A."/>
            <person name="Barker D."/>
            <person name="Barsanti P."/>
            <person name="Batterham P."/>
            <person name="Batzoglou S."/>
            <person name="Begun D."/>
            <person name="Bhutkar A."/>
            <person name="Blanco E."/>
            <person name="Bosak S.A."/>
            <person name="Bradley R.K."/>
            <person name="Brand A.D."/>
            <person name="Brent M.R."/>
            <person name="Brooks A.N."/>
            <person name="Brown R.H."/>
            <person name="Butlin R.K."/>
            <person name="Caggese C."/>
            <person name="Calvi B.R."/>
            <person name="Bernardo de Carvalho A."/>
            <person name="Caspi A."/>
            <person name="Castrezana S."/>
            <person name="Celniker S.E."/>
            <person name="Chang J.L."/>
            <person name="Chapple C."/>
            <person name="Chatterji S."/>
            <person name="Chinwalla A."/>
            <person name="Civetta A."/>
            <person name="Clifton S.W."/>
            <person name="Comeron J.M."/>
            <person name="Costello J.C."/>
            <person name="Coyne J.A."/>
            <person name="Daub J."/>
            <person name="David R.G."/>
            <person name="Delcher A.L."/>
            <person name="Delehaunty K."/>
            <person name="Do C.B."/>
            <person name="Ebling H."/>
            <person name="Edwards K."/>
            <person name="Eickbush T."/>
            <person name="Evans J.D."/>
            <person name="Filipski A."/>
            <person name="Findeiss S."/>
            <person name="Freyhult E."/>
            <person name="Fulton L."/>
            <person name="Fulton R."/>
            <person name="Garcia A.C."/>
            <person name="Gardiner A."/>
            <person name="Garfield D.A."/>
            <person name="Garvin B.E."/>
            <person name="Gibson G."/>
            <person name="Gilbert D."/>
            <person name="Gnerre S."/>
            <person name="Godfrey J."/>
            <person name="Good R."/>
            <person name="Gotea V."/>
            <person name="Gravely B."/>
            <person name="Greenberg A.J."/>
            <person name="Griffiths-Jones S."/>
            <person name="Gross S."/>
            <person name="Guigo R."/>
            <person name="Gustafson E.A."/>
            <person name="Haerty W."/>
            <person name="Hahn M.W."/>
            <person name="Halligan D.L."/>
            <person name="Halpern A.L."/>
            <person name="Halter G.M."/>
            <person name="Han M.V."/>
            <person name="Heger A."/>
            <person name="Hillier L."/>
            <person name="Hinrichs A.S."/>
            <person name="Holmes I."/>
            <person name="Hoskins R.A."/>
            <person name="Hubisz M.J."/>
            <person name="Hultmark D."/>
            <person name="Huntley M.A."/>
            <person name="Jaffe D.B."/>
            <person name="Jagadeeshan S."/>
            <person name="Jeck W.R."/>
            <person name="Johnson J."/>
            <person name="Jones C.D."/>
            <person name="Jordan W.C."/>
            <person name="Karpen G.H."/>
            <person name="Kataoka E."/>
            <person name="Keightley P.D."/>
            <person name="Kheradpour P."/>
            <person name="Kirkness E.F."/>
            <person name="Koerich L.B."/>
            <person name="Kristiansen K."/>
            <person name="Kudrna D."/>
            <person name="Kulathinal R.J."/>
            <person name="Kumar S."/>
            <person name="Kwok R."/>
            <person name="Lander E."/>
            <person name="Langley C.H."/>
            <person name="Lapoint R."/>
            <person name="Lazzaro B.P."/>
            <person name="Lee S.J."/>
            <person name="Levesque L."/>
            <person name="Li R."/>
            <person name="Lin C.F."/>
            <person name="Lin M.F."/>
            <person name="Lindblad-Toh K."/>
            <person name="Llopart A."/>
            <person name="Long M."/>
            <person name="Low L."/>
            <person name="Lozovsky E."/>
            <person name="Lu J."/>
            <person name="Luo M."/>
            <person name="Machado C.A."/>
            <person name="Makalowski W."/>
            <person name="Marzo M."/>
            <person name="Matsuda M."/>
            <person name="Matzkin L."/>
            <person name="McAllister B."/>
            <person name="McBride C.S."/>
            <person name="McKernan B."/>
            <person name="McKernan K."/>
            <person name="Mendez-Lago M."/>
            <person name="Minx P."/>
            <person name="Mollenhauer M.U."/>
            <person name="Montooth K."/>
            <person name="Mount S.M."/>
            <person name="Mu X."/>
            <person name="Myers E."/>
            <person name="Negre B."/>
            <person name="Newfeld S."/>
            <person name="Nielsen R."/>
            <person name="Noor M.A."/>
            <person name="O'Grady P."/>
            <person name="Pachter L."/>
            <person name="Papaceit M."/>
            <person name="Parisi M.J."/>
            <person name="Parisi M."/>
            <person name="Parts L."/>
            <person name="Pedersen J.S."/>
            <person name="Pesole G."/>
            <person name="Phillippy A.M."/>
            <person name="Ponting C.P."/>
            <person name="Pop M."/>
            <person name="Porcelli D."/>
            <person name="Powell J.R."/>
            <person name="Prohaska S."/>
            <person name="Pruitt K."/>
            <person name="Puig M."/>
            <person name="Quesneville H."/>
            <person name="Ram K.R."/>
            <person name="Rand D."/>
            <person name="Rasmussen M.D."/>
            <person name="Reed L.K."/>
            <person name="Reenan R."/>
            <person name="Reily A."/>
            <person name="Remington K.A."/>
            <person name="Rieger T.T."/>
            <person name="Ritchie M.G."/>
            <person name="Robin C."/>
            <person name="Rogers Y.H."/>
            <person name="Rohde C."/>
            <person name="Rozas J."/>
            <person name="Rubenfield M.J."/>
            <person name="Ruiz A."/>
            <person name="Russo S."/>
            <person name="Salzberg S.L."/>
            <person name="Sanchez-Gracia A."/>
            <person name="Saranga D.J."/>
            <person name="Sato H."/>
            <person name="Schaeffer S.W."/>
            <person name="Schatz M.C."/>
            <person name="Schlenke T."/>
            <person name="Schwartz R."/>
            <person name="Segarra C."/>
            <person name="Singh R.S."/>
            <person name="Sirot L."/>
            <person name="Sirota M."/>
            <person name="Sisneros N.B."/>
            <person name="Smith C.D."/>
            <person name="Smith T.F."/>
            <person name="Spieth J."/>
            <person name="Stage D.E."/>
            <person name="Stark A."/>
            <person name="Stephan W."/>
            <person name="Strausberg R.L."/>
            <person name="Strempel S."/>
            <person name="Sturgill D."/>
            <person name="Sutton G."/>
            <person name="Sutton G.G."/>
            <person name="Tao W."/>
            <person name="Teichmann S."/>
            <person name="Tobari Y.N."/>
            <person name="Tomimura Y."/>
            <person name="Tsolas J.M."/>
            <person name="Valente V.L."/>
            <person name="Venter E."/>
            <person name="Venter J.C."/>
            <person name="Vicario S."/>
            <person name="Vieira F.G."/>
            <person name="Vilella A.J."/>
            <person name="Villasante A."/>
            <person name="Walenz B."/>
            <person name="Wang J."/>
            <person name="Wasserman M."/>
            <person name="Watts T."/>
            <person name="Wilson D."/>
            <person name="Wilson R.K."/>
            <person name="Wing R.A."/>
            <person name="Wolfner M.F."/>
            <person name="Wong A."/>
            <person name="Wong G.K."/>
            <person name="Wu C.I."/>
            <person name="Wu G."/>
            <person name="Yamamoto D."/>
            <person name="Yang H.P."/>
            <person name="Yang S.P."/>
            <person name="Yorke J.A."/>
            <person name="Yoshida K."/>
            <person name="Zdobnov E."/>
            <person name="Zhang P."/>
            <person name="Zhang Y."/>
            <person name="Zimin A.V."/>
            <person name="Baldwin J."/>
            <person name="Abdouelleil A."/>
            <person name="Abdulkadir J."/>
            <person name="Abebe A."/>
            <person name="Abera B."/>
            <person name="Abreu J."/>
            <person name="Acer S.C."/>
            <person name="Aftuck L."/>
            <person name="Alexander A."/>
            <person name="An P."/>
            <person name="Anderson E."/>
            <person name="Anderson S."/>
            <person name="Arachi H."/>
            <person name="Azer M."/>
            <person name="Bachantsang P."/>
            <person name="Barry A."/>
            <person name="Bayul T."/>
            <person name="Berlin A."/>
            <person name="Bessette D."/>
            <person name="Bloom T."/>
            <person name="Blye J."/>
            <person name="Boguslavskiy L."/>
            <person name="Bonnet C."/>
            <person name="Boukhgalter B."/>
            <person name="Bourzgui I."/>
            <person name="Brown A."/>
            <person name="Cahill P."/>
            <person name="Channer S."/>
            <person name="Cheshatsang Y."/>
            <person name="Chuda L."/>
            <person name="Citroen M."/>
            <person name="Collymore A."/>
            <person name="Cooke P."/>
            <person name="Costello M."/>
            <person name="D'Aco K."/>
            <person name="Daza R."/>
            <person name="De Haan G."/>
            <person name="DeGray S."/>
            <person name="DeMaso C."/>
            <person name="Dhargay N."/>
            <person name="Dooley K."/>
            <person name="Dooley E."/>
            <person name="Doricent M."/>
            <person name="Dorje P."/>
            <person name="Dorjee K."/>
            <person name="Dupes A."/>
            <person name="Elong R."/>
            <person name="Falk J."/>
            <person name="Farina A."/>
            <person name="Faro S."/>
            <person name="Ferguson D."/>
            <person name="Fisher S."/>
            <person name="Foley C.D."/>
            <person name="Franke A."/>
            <person name="Friedrich D."/>
            <person name="Gadbois L."/>
            <person name="Gearin G."/>
            <person name="Gearin C.R."/>
            <person name="Giannoukos G."/>
            <person name="Goode T."/>
            <person name="Graham J."/>
            <person name="Grandbois E."/>
            <person name="Grewal S."/>
            <person name="Gyaltsen K."/>
            <person name="Hafez N."/>
            <person name="Hagos B."/>
            <person name="Hall J."/>
            <person name="Henson C."/>
            <person name="Hollinger A."/>
            <person name="Honan T."/>
            <person name="Huard M.D."/>
            <person name="Hughes L."/>
            <person name="Hurhula B."/>
            <person name="Husby M.E."/>
            <person name="Kamat A."/>
            <person name="Kanga B."/>
            <person name="Kashin S."/>
            <person name="Khazanovich D."/>
            <person name="Kisner P."/>
            <person name="Lance K."/>
            <person name="Lara M."/>
            <person name="Lee W."/>
            <person name="Lennon N."/>
            <person name="Letendre F."/>
            <person name="LeVine R."/>
            <person name="Lipovsky A."/>
            <person name="Liu X."/>
            <person name="Liu J."/>
            <person name="Liu S."/>
            <person name="Lokyitsang T."/>
            <person name="Lokyitsang Y."/>
            <person name="Lubonja R."/>
            <person name="Lui A."/>
            <person name="MacDonald P."/>
            <person name="Magnisalis V."/>
            <person name="Maru K."/>
            <person name="Matthews C."/>
            <person name="McCusker W."/>
            <person name="McDonough S."/>
            <person name="Mehta T."/>
            <person name="Meldrim J."/>
            <person name="Meneus L."/>
            <person name="Mihai O."/>
            <person name="Mihalev A."/>
            <person name="Mihova T."/>
            <person name="Mittelman R."/>
            <person name="Mlenga V."/>
            <person name="Montmayeur A."/>
            <person name="Mulrain L."/>
            <person name="Navidi A."/>
            <person name="Naylor J."/>
            <person name="Negash T."/>
            <person name="Nguyen T."/>
            <person name="Nguyen N."/>
            <person name="Nicol R."/>
            <person name="Norbu C."/>
            <person name="Norbu N."/>
            <person name="Novod N."/>
            <person name="O'Neill B."/>
            <person name="Osman S."/>
            <person name="Markiewicz E."/>
            <person name="Oyono O.L."/>
            <person name="Patti C."/>
            <person name="Phunkhang P."/>
            <person name="Pierre F."/>
            <person name="Priest M."/>
            <person name="Raghuraman S."/>
            <person name="Rege F."/>
            <person name="Reyes R."/>
            <person name="Rise C."/>
            <person name="Rogov P."/>
            <person name="Ross K."/>
            <person name="Ryan E."/>
            <person name="Settipalli S."/>
            <person name="Shea T."/>
            <person name="Sherpa N."/>
            <person name="Shi L."/>
            <person name="Shih D."/>
            <person name="Sparrow T."/>
            <person name="Spaulding J."/>
            <person name="Stalker J."/>
            <person name="Stange-Thomann N."/>
            <person name="Stavropoulos S."/>
            <person name="Stone C."/>
            <person name="Strader C."/>
            <person name="Tesfaye S."/>
            <person name="Thomson T."/>
            <person name="Thoulutsang Y."/>
            <person name="Thoulutsang D."/>
            <person name="Topham K."/>
            <person name="Topping I."/>
            <person name="Tsamla T."/>
            <person name="Vassiliev H."/>
            <person name="Vo A."/>
            <person name="Wangchuk T."/>
            <person name="Wangdi T."/>
            <person name="Weiand M."/>
            <person name="Wilkinson J."/>
            <person name="Wilson A."/>
            <person name="Yadav S."/>
            <person name="Young G."/>
            <person name="Yu Q."/>
            <person name="Zembek L."/>
            <person name="Zhong D."/>
            <person name="Zimmer A."/>
            <person name="Zwirko Z."/>
            <person name="Jaffe D.B."/>
            <person name="Alvarez P."/>
            <person name="Brockman W."/>
            <person name="Butler J."/>
            <person name="Chin C."/>
            <person name="Gnerre S."/>
            <person name="Grabherr M."/>
            <person name="Kleber M."/>
            <person name="Mauceli E."/>
            <person name="MacCallum I."/>
        </authorList>
    </citation>
    <scope>NUCLEOTIDE SEQUENCE [LARGE SCALE GENOMIC DNA]</scope>
    <source>
        <strain evidence="3">Tucson 15010-1051.87</strain>
    </source>
</reference>
<accession>A0A0Q9WSQ9</accession>
<name>A0A0Q9WSQ9_DROVI</name>
<feature type="transmembrane region" description="Helical" evidence="1">
    <location>
        <begin position="7"/>
        <end position="23"/>
    </location>
</feature>
<keyword evidence="3" id="KW-1185">Reference proteome</keyword>
<dbReference type="AlphaFoldDB" id="A0A0Q9WSQ9"/>
<protein>
    <submittedName>
        <fullName evidence="2">Uncharacterized protein, isoform B</fullName>
    </submittedName>
</protein>
<organism evidence="2 3">
    <name type="scientific">Drosophila virilis</name>
    <name type="common">Fruit fly</name>
    <dbReference type="NCBI Taxonomy" id="7244"/>
    <lineage>
        <taxon>Eukaryota</taxon>
        <taxon>Metazoa</taxon>
        <taxon>Ecdysozoa</taxon>
        <taxon>Arthropoda</taxon>
        <taxon>Hexapoda</taxon>
        <taxon>Insecta</taxon>
        <taxon>Pterygota</taxon>
        <taxon>Neoptera</taxon>
        <taxon>Endopterygota</taxon>
        <taxon>Diptera</taxon>
        <taxon>Brachycera</taxon>
        <taxon>Muscomorpha</taxon>
        <taxon>Ephydroidea</taxon>
        <taxon>Drosophilidae</taxon>
        <taxon>Drosophila</taxon>
    </lineage>
</organism>
<keyword evidence="1" id="KW-1133">Transmembrane helix</keyword>
<dbReference type="EMBL" id="CH940650">
    <property type="protein sequence ID" value="KRF83774.1"/>
    <property type="molecule type" value="Genomic_DNA"/>
</dbReference>
<dbReference type="SUPFAM" id="SSF57196">
    <property type="entry name" value="EGF/Laminin"/>
    <property type="match status" value="1"/>
</dbReference>
<dbReference type="OrthoDB" id="7857221at2759"/>
<keyword evidence="1" id="KW-0472">Membrane</keyword>
<sequence>MCTAFKCSVYIAVYCVYLLGLSAEEGQLLRLKNCTMQGECPDHAICTRVVDNFGCICWQGYHLNPNWSASDLDNTDWDYCVREPANKTVIVHNRLPAKSEHLAVAILLVLFGVIVVTLVLYCFVALRPISRTRAAYRRMQLRRSNHRRLQEFDDIDMTFRDTHTADCLD</sequence>
<feature type="transmembrane region" description="Helical" evidence="1">
    <location>
        <begin position="102"/>
        <end position="129"/>
    </location>
</feature>
<dbReference type="Proteomes" id="UP000008792">
    <property type="component" value="Unassembled WGS sequence"/>
</dbReference>
<evidence type="ECO:0000313" key="3">
    <source>
        <dbReference type="Proteomes" id="UP000008792"/>
    </source>
</evidence>
<evidence type="ECO:0000256" key="1">
    <source>
        <dbReference type="SAM" id="Phobius"/>
    </source>
</evidence>
<proteinExistence type="predicted"/>
<evidence type="ECO:0000313" key="2">
    <source>
        <dbReference type="EMBL" id="KRF83774.1"/>
    </source>
</evidence>
<keyword evidence="1" id="KW-0812">Transmembrane</keyword>